<accession>G0EGF7</accession>
<evidence type="ECO:0000256" key="14">
    <source>
        <dbReference type="PIRSR" id="PIRSR603373-1"/>
    </source>
</evidence>
<dbReference type="PRINTS" id="PR00326">
    <property type="entry name" value="GTP1OBG"/>
</dbReference>
<name>G0EGF7_PYRF1</name>
<evidence type="ECO:0000256" key="7">
    <source>
        <dbReference type="ARBA" id="ARBA00022989"/>
    </source>
</evidence>
<keyword evidence="7 16" id="KW-1133">Transmembrane helix</keyword>
<dbReference type="GO" id="GO:0046872">
    <property type="term" value="F:metal ion binding"/>
    <property type="evidence" value="ECO:0007669"/>
    <property type="project" value="UniProtKB-KW"/>
</dbReference>
<dbReference type="InterPro" id="IPR027417">
    <property type="entry name" value="P-loop_NTPase"/>
</dbReference>
<keyword evidence="4" id="KW-0410">Iron transport</keyword>
<feature type="transmembrane region" description="Helical" evidence="16">
    <location>
        <begin position="313"/>
        <end position="336"/>
    </location>
</feature>
<dbReference type="GeneID" id="11138506"/>
<dbReference type="InterPro" id="IPR011642">
    <property type="entry name" value="Gate_dom"/>
</dbReference>
<evidence type="ECO:0000256" key="8">
    <source>
        <dbReference type="ARBA" id="ARBA00023004"/>
    </source>
</evidence>
<dbReference type="Pfam" id="PF17910">
    <property type="entry name" value="FeoB_Cyto"/>
    <property type="match status" value="1"/>
</dbReference>
<gene>
    <name evidence="18" type="ordered locus">Pyrfu_1323</name>
</gene>
<evidence type="ECO:0000256" key="2">
    <source>
        <dbReference type="ARBA" id="ARBA00022448"/>
    </source>
</evidence>
<evidence type="ECO:0000313" key="19">
    <source>
        <dbReference type="Proteomes" id="UP000001037"/>
    </source>
</evidence>
<dbReference type="Pfam" id="PF07664">
    <property type="entry name" value="FeoB_C"/>
    <property type="match status" value="1"/>
</dbReference>
<keyword evidence="5 16" id="KW-0812">Transmembrane</keyword>
<evidence type="ECO:0000256" key="9">
    <source>
        <dbReference type="ARBA" id="ARBA00023065"/>
    </source>
</evidence>
<reference evidence="18 19" key="1">
    <citation type="journal article" date="2011" name="Stand. Genomic Sci.">
        <title>Complete genome sequence of the hyperthermophilic chemolithoautotroph Pyrolobus fumarii type strain (1A).</title>
        <authorList>
            <person name="Anderson I."/>
            <person name="Goker M."/>
            <person name="Nolan M."/>
            <person name="Lucas S."/>
            <person name="Hammon N."/>
            <person name="Deshpande S."/>
            <person name="Cheng J.F."/>
            <person name="Tapia R."/>
            <person name="Han C."/>
            <person name="Goodwin L."/>
            <person name="Pitluck S."/>
            <person name="Huntemann M."/>
            <person name="Liolios K."/>
            <person name="Ivanova N."/>
            <person name="Pagani I."/>
            <person name="Mavromatis K."/>
            <person name="Ovchinikova G."/>
            <person name="Pati A."/>
            <person name="Chen A."/>
            <person name="Palaniappan K."/>
            <person name="Land M."/>
            <person name="Hauser L."/>
            <person name="Brambilla E.M."/>
            <person name="Huber H."/>
            <person name="Yasawong M."/>
            <person name="Rohde M."/>
            <person name="Spring S."/>
            <person name="Abt B."/>
            <person name="Sikorski J."/>
            <person name="Wirth R."/>
            <person name="Detter J.C."/>
            <person name="Woyke T."/>
            <person name="Bristow J."/>
            <person name="Eisen J.A."/>
            <person name="Markowitz V."/>
            <person name="Hugenholtz P."/>
            <person name="Kyrpides N.C."/>
            <person name="Klenk H.P."/>
            <person name="Lapidus A."/>
        </authorList>
    </citation>
    <scope>NUCLEOTIDE SEQUENCE [LARGE SCALE GENOMIC DNA]</scope>
    <source>
        <strain evidence="19">DSM 11204 / 1A</strain>
    </source>
</reference>
<feature type="binding site" evidence="14">
    <location>
        <begin position="85"/>
        <end position="88"/>
    </location>
    <ligand>
        <name>GTP</name>
        <dbReference type="ChEBI" id="CHEBI:37565"/>
        <label>1</label>
    </ligand>
</feature>
<dbReference type="OrthoDB" id="85305at2157"/>
<evidence type="ECO:0000256" key="12">
    <source>
        <dbReference type="ARBA" id="ARBA00031200"/>
    </source>
</evidence>
<dbReference type="SUPFAM" id="SSF52540">
    <property type="entry name" value="P-loop containing nucleoside triphosphate hydrolases"/>
    <property type="match status" value="1"/>
</dbReference>
<dbReference type="GO" id="GO:0005525">
    <property type="term" value="F:GTP binding"/>
    <property type="evidence" value="ECO:0007669"/>
    <property type="project" value="UniProtKB-KW"/>
</dbReference>
<keyword evidence="3" id="KW-1003">Cell membrane</keyword>
<evidence type="ECO:0000256" key="15">
    <source>
        <dbReference type="PIRSR" id="PIRSR603373-2"/>
    </source>
</evidence>
<dbReference type="Pfam" id="PF02421">
    <property type="entry name" value="FeoB_N"/>
    <property type="match status" value="1"/>
</dbReference>
<sequence>MSRECKQAPRDVRAATCKCHLTPSLVVKQECSIVAALAGAPNVGKTSLFNTLTGRAERVANWTGVTVDLKTAVVPYDNQRLCIVDLPGTYGLSGSGPEEQVARDFLIHQKPDVIIALADATNLEKTLYLPLEVAEYSGNTIIALTKIDAAEAKGIKIDVEGLSRDLGIPVVATSSLRGLGLDTLQETIVKVASRPGKPLHIDYGDLEEYIAKLEELLRSECKSTRDGLTRWLAVRLLEGLDWAPRIVEELCGEAAKRVIEEAERLRDEYRRRTGKDPGQHAVAARYRMVEKLVEKHVVKRPARDSSLTKVDVLLLHPIAGPVLSLLLLLGAFLLVFTLNTGFPLNMILDALGFSEAAALLEEYSIAGILGMIFGHIADIIRGSVRPEWLASLLADGIVSGVGLVLSFTPLIAFVYAVFGALEDTGLAPRIAVAFDRFLRKFGVGGKAIFPAIMGLGCNVPAVTAARIIESSRERLVTILAVPLIPCQARLVVILAFTAAFFAEHGPLVTAVVALSMYAVAYAVFLLTTWILSKLLGNEVNEEYFIELPPLQKPSWKVIWWYVRSSVEHFLVRAGTIILVLSIVTWFATSYTPVLAPTDDPGESIAASVGKALAPLIEIVFDVSHDIAWRLGFGFVQGLAAKEVFLEALAMTAPEGIPKTSPEEAISYLNLTPAQAYAVLLAVTLYMPCVATLATIYSEVRNGKLTAAILAYTLSLATLLAFAARVVLQMLLA</sequence>
<feature type="transmembrane region" description="Helical" evidence="16">
    <location>
        <begin position="507"/>
        <end position="531"/>
    </location>
</feature>
<evidence type="ECO:0000256" key="16">
    <source>
        <dbReference type="SAM" id="Phobius"/>
    </source>
</evidence>
<keyword evidence="10 14" id="KW-0342">GTP-binding</keyword>
<dbReference type="Gene3D" id="1.10.287.1770">
    <property type="match status" value="1"/>
</dbReference>
<dbReference type="STRING" id="694429.Pyrfu_1323"/>
<dbReference type="InterPro" id="IPR050860">
    <property type="entry name" value="FeoB_GTPase"/>
</dbReference>
<dbReference type="Proteomes" id="UP000001037">
    <property type="component" value="Chromosome"/>
</dbReference>
<evidence type="ECO:0000313" key="18">
    <source>
        <dbReference type="EMBL" id="AEM39182.1"/>
    </source>
</evidence>
<feature type="binding site" evidence="15">
    <location>
        <position position="51"/>
    </location>
    <ligand>
        <name>Mg(2+)</name>
        <dbReference type="ChEBI" id="CHEBI:18420"/>
        <label>2</label>
    </ligand>
</feature>
<dbReference type="PANTHER" id="PTHR43185">
    <property type="entry name" value="FERROUS IRON TRANSPORT PROTEIN B"/>
    <property type="match status" value="1"/>
</dbReference>
<dbReference type="InterPro" id="IPR041069">
    <property type="entry name" value="FeoB_Cyto"/>
</dbReference>
<keyword evidence="19" id="KW-1185">Reference proteome</keyword>
<feature type="binding site" evidence="14">
    <location>
        <begin position="64"/>
        <end position="68"/>
    </location>
    <ligand>
        <name>GTP</name>
        <dbReference type="ChEBI" id="CHEBI:37565"/>
        <label>1</label>
    </ligand>
</feature>
<dbReference type="Gene3D" id="3.40.50.300">
    <property type="entry name" value="P-loop containing nucleotide triphosphate hydrolases"/>
    <property type="match status" value="1"/>
</dbReference>
<dbReference type="GO" id="GO:0015093">
    <property type="term" value="F:ferrous iron transmembrane transporter activity"/>
    <property type="evidence" value="ECO:0007669"/>
    <property type="project" value="UniProtKB-UniRule"/>
</dbReference>
<keyword evidence="15" id="KW-0479">Metal-binding</keyword>
<evidence type="ECO:0000256" key="13">
    <source>
        <dbReference type="NCBIfam" id="TIGR00437"/>
    </source>
</evidence>
<dbReference type="EMBL" id="CP002838">
    <property type="protein sequence ID" value="AEM39182.1"/>
    <property type="molecule type" value="Genomic_DNA"/>
</dbReference>
<dbReference type="PROSITE" id="PS51711">
    <property type="entry name" value="G_FEOB"/>
    <property type="match status" value="1"/>
</dbReference>
<feature type="binding site" evidence="14">
    <location>
        <begin position="39"/>
        <end position="46"/>
    </location>
    <ligand>
        <name>GTP</name>
        <dbReference type="ChEBI" id="CHEBI:37565"/>
        <label>1</label>
    </ligand>
</feature>
<dbReference type="CDD" id="cd01879">
    <property type="entry name" value="FeoB"/>
    <property type="match status" value="1"/>
</dbReference>
<keyword evidence="8" id="KW-0408">Iron</keyword>
<feature type="transmembrane region" description="Helical" evidence="16">
    <location>
        <begin position="708"/>
        <end position="731"/>
    </location>
</feature>
<dbReference type="eggNOG" id="arCOG00359">
    <property type="taxonomic scope" value="Archaea"/>
</dbReference>
<feature type="transmembrane region" description="Helical" evidence="16">
    <location>
        <begin position="569"/>
        <end position="588"/>
    </location>
</feature>
<dbReference type="InterPro" id="IPR011640">
    <property type="entry name" value="Fe2_transport_prot_B_C"/>
</dbReference>
<dbReference type="InterPro" id="IPR030389">
    <property type="entry name" value="G_FEOB_dom"/>
</dbReference>
<dbReference type="HOGENOM" id="CLU_013350_3_0_2"/>
<evidence type="ECO:0000256" key="5">
    <source>
        <dbReference type="ARBA" id="ARBA00022692"/>
    </source>
</evidence>
<feature type="transmembrane region" description="Helical" evidence="16">
    <location>
        <begin position="392"/>
        <end position="418"/>
    </location>
</feature>
<dbReference type="KEGG" id="pfm:Pyrfu_1323"/>
<feature type="binding site" evidence="15">
    <location>
        <position position="53"/>
    </location>
    <ligand>
        <name>Mg(2+)</name>
        <dbReference type="ChEBI" id="CHEBI:18420"/>
        <label>2</label>
    </ligand>
</feature>
<dbReference type="AlphaFoldDB" id="G0EGF7"/>
<keyword evidence="9" id="KW-0406">Ion transport</keyword>
<dbReference type="GO" id="GO:0005886">
    <property type="term" value="C:plasma membrane"/>
    <property type="evidence" value="ECO:0007669"/>
    <property type="project" value="UniProtKB-SubCell"/>
</dbReference>
<dbReference type="Pfam" id="PF07670">
    <property type="entry name" value="Gate"/>
    <property type="match status" value="2"/>
</dbReference>
<feature type="transmembrane region" description="Helical" evidence="16">
    <location>
        <begin position="475"/>
        <end position="501"/>
    </location>
</feature>
<dbReference type="InterPro" id="IPR006073">
    <property type="entry name" value="GTP-bd"/>
</dbReference>
<organism evidence="18 19">
    <name type="scientific">Pyrolobus fumarii (strain DSM 11204 / 1A)</name>
    <dbReference type="NCBI Taxonomy" id="694429"/>
    <lineage>
        <taxon>Archaea</taxon>
        <taxon>Thermoproteota</taxon>
        <taxon>Thermoprotei</taxon>
        <taxon>Desulfurococcales</taxon>
        <taxon>Pyrodictiaceae</taxon>
        <taxon>Pyrolobus</taxon>
    </lineage>
</organism>
<keyword evidence="2" id="KW-0813">Transport</keyword>
<evidence type="ECO:0000259" key="17">
    <source>
        <dbReference type="PROSITE" id="PS51711"/>
    </source>
</evidence>
<keyword evidence="11 16" id="KW-0472">Membrane</keyword>
<dbReference type="PANTHER" id="PTHR43185:SF1">
    <property type="entry name" value="FE(2+) TRANSPORTER FEOB"/>
    <property type="match status" value="1"/>
</dbReference>
<feature type="transmembrane region" description="Helical" evidence="16">
    <location>
        <begin position="675"/>
        <end position="696"/>
    </location>
</feature>
<feature type="transmembrane region" description="Helical" evidence="16">
    <location>
        <begin position="363"/>
        <end position="380"/>
    </location>
</feature>
<dbReference type="NCBIfam" id="TIGR00437">
    <property type="entry name" value="feoB"/>
    <property type="match status" value="1"/>
</dbReference>
<feature type="binding site" evidence="15">
    <location>
        <position position="54"/>
    </location>
    <ligand>
        <name>Mg(2+)</name>
        <dbReference type="ChEBI" id="CHEBI:18420"/>
        <label>2</label>
    </ligand>
</feature>
<evidence type="ECO:0000256" key="6">
    <source>
        <dbReference type="ARBA" id="ARBA00022741"/>
    </source>
</evidence>
<feature type="binding site" evidence="15">
    <location>
        <position position="50"/>
    </location>
    <ligand>
        <name>Mg(2+)</name>
        <dbReference type="ChEBI" id="CHEBI:18420"/>
        <label>2</label>
    </ligand>
</feature>
<keyword evidence="6 14" id="KW-0547">Nucleotide-binding</keyword>
<dbReference type="InParanoid" id="G0EGF7"/>
<evidence type="ECO:0000256" key="1">
    <source>
        <dbReference type="ARBA" id="ARBA00004651"/>
    </source>
</evidence>
<comment type="subcellular location">
    <subcellularLocation>
        <location evidence="1">Cell membrane</location>
        <topology evidence="1">Multi-pass membrane protein</topology>
    </subcellularLocation>
</comment>
<evidence type="ECO:0000256" key="11">
    <source>
        <dbReference type="ARBA" id="ARBA00023136"/>
    </source>
</evidence>
<protein>
    <recommendedName>
        <fullName evidence="12 13">Ferrous iron transport protein B</fullName>
    </recommendedName>
</protein>
<dbReference type="InterPro" id="IPR003373">
    <property type="entry name" value="Fe2_transport_prot-B"/>
</dbReference>
<feature type="transmembrane region" description="Helical" evidence="16">
    <location>
        <begin position="447"/>
        <end position="468"/>
    </location>
</feature>
<keyword evidence="15" id="KW-0460">Magnesium</keyword>
<evidence type="ECO:0000256" key="10">
    <source>
        <dbReference type="ARBA" id="ARBA00023134"/>
    </source>
</evidence>
<evidence type="ECO:0000256" key="4">
    <source>
        <dbReference type="ARBA" id="ARBA00022496"/>
    </source>
</evidence>
<dbReference type="RefSeq" id="WP_014026859.1">
    <property type="nucleotide sequence ID" value="NC_015931.1"/>
</dbReference>
<evidence type="ECO:0000256" key="3">
    <source>
        <dbReference type="ARBA" id="ARBA00022475"/>
    </source>
</evidence>
<proteinExistence type="predicted"/>
<feature type="domain" description="FeoB-type G" evidence="17">
    <location>
        <begin position="32"/>
        <end position="194"/>
    </location>
</feature>